<reference evidence="2 3" key="1">
    <citation type="submission" date="2019-01" db="EMBL/GenBank/DDBJ databases">
        <title>Sequencing of cultivated peanut Arachis hypogaea provides insights into genome evolution and oil improvement.</title>
        <authorList>
            <person name="Chen X."/>
        </authorList>
    </citation>
    <scope>NUCLEOTIDE SEQUENCE [LARGE SCALE GENOMIC DNA]</scope>
    <source>
        <strain evidence="3">cv. Fuhuasheng</strain>
        <tissue evidence="2">Leaves</tissue>
    </source>
</reference>
<accession>A0A444Y1U2</accession>
<organism evidence="2 3">
    <name type="scientific">Arachis hypogaea</name>
    <name type="common">Peanut</name>
    <dbReference type="NCBI Taxonomy" id="3818"/>
    <lineage>
        <taxon>Eukaryota</taxon>
        <taxon>Viridiplantae</taxon>
        <taxon>Streptophyta</taxon>
        <taxon>Embryophyta</taxon>
        <taxon>Tracheophyta</taxon>
        <taxon>Spermatophyta</taxon>
        <taxon>Magnoliopsida</taxon>
        <taxon>eudicotyledons</taxon>
        <taxon>Gunneridae</taxon>
        <taxon>Pentapetalae</taxon>
        <taxon>rosids</taxon>
        <taxon>fabids</taxon>
        <taxon>Fabales</taxon>
        <taxon>Fabaceae</taxon>
        <taxon>Papilionoideae</taxon>
        <taxon>50 kb inversion clade</taxon>
        <taxon>dalbergioids sensu lato</taxon>
        <taxon>Dalbergieae</taxon>
        <taxon>Pterocarpus clade</taxon>
        <taxon>Arachis</taxon>
    </lineage>
</organism>
<protein>
    <submittedName>
        <fullName evidence="2">Uncharacterized protein</fullName>
    </submittedName>
</protein>
<proteinExistence type="predicted"/>
<evidence type="ECO:0000313" key="3">
    <source>
        <dbReference type="Proteomes" id="UP000289738"/>
    </source>
</evidence>
<sequence>MRDMVHEAFNFPGLQGDDEDSMDEVVRDGAEGLPYLSDEPSHDARAFHELLEDGEQELYPGYSRFSKLSFLVRLYCKPQAISN</sequence>
<keyword evidence="3" id="KW-1185">Reference proteome</keyword>
<gene>
    <name evidence="2" type="ORF">Ahy_B08g091285</name>
</gene>
<name>A0A444Y1U2_ARAHY</name>
<comment type="caution">
    <text evidence="2">The sequence shown here is derived from an EMBL/GenBank/DDBJ whole genome shotgun (WGS) entry which is preliminary data.</text>
</comment>
<feature type="region of interest" description="Disordered" evidence="1">
    <location>
        <begin position="1"/>
        <end position="21"/>
    </location>
</feature>
<dbReference type="AlphaFoldDB" id="A0A444Y1U2"/>
<evidence type="ECO:0000313" key="2">
    <source>
        <dbReference type="EMBL" id="RYQ95905.1"/>
    </source>
</evidence>
<dbReference type="Proteomes" id="UP000289738">
    <property type="component" value="Chromosome B08"/>
</dbReference>
<evidence type="ECO:0000256" key="1">
    <source>
        <dbReference type="SAM" id="MobiDB-lite"/>
    </source>
</evidence>
<dbReference type="EMBL" id="SDMP01000018">
    <property type="protein sequence ID" value="RYQ95905.1"/>
    <property type="molecule type" value="Genomic_DNA"/>
</dbReference>